<evidence type="ECO:0000313" key="1">
    <source>
        <dbReference type="EMBL" id="PJE67705.1"/>
    </source>
</evidence>
<comment type="caution">
    <text evidence="1">The sequence shown here is derived from an EMBL/GenBank/DDBJ whole genome shotgun (WGS) entry which is preliminary data.</text>
</comment>
<dbReference type="EMBL" id="PFEK01000016">
    <property type="protein sequence ID" value="PJE67705.1"/>
    <property type="molecule type" value="Genomic_DNA"/>
</dbReference>
<name>A0A2M8L444_9BACT</name>
<sequence>MNERLLSTEFYDAVIAIVGKTDDRKGYIQETLIPKMDERRGRVRPQTREEIVKKLFSADMTKPGEAVEIIEEAVRAKRKLTPELALEVADVIYYMLQPNCPDFANNPEPFITGLGIDMETAYTLCIVKYEARLLYGSLSNFKEIEKKIMARFLEKGKGLLTCSQEKEGKKDH</sequence>
<protein>
    <submittedName>
        <fullName evidence="1">Uncharacterized protein</fullName>
    </submittedName>
</protein>
<gene>
    <name evidence="1" type="ORF">COU95_00920</name>
</gene>
<organism evidence="1 2">
    <name type="scientific">Candidatus Shapirobacteria bacterium CG10_big_fil_rev_8_21_14_0_10_40_9</name>
    <dbReference type="NCBI Taxonomy" id="1974888"/>
    <lineage>
        <taxon>Bacteria</taxon>
        <taxon>Candidatus Shapironibacteriota</taxon>
    </lineage>
</organism>
<dbReference type="AlphaFoldDB" id="A0A2M8L444"/>
<proteinExistence type="predicted"/>
<reference evidence="2" key="1">
    <citation type="submission" date="2017-09" db="EMBL/GenBank/DDBJ databases">
        <title>Depth-based differentiation of microbial function through sediment-hosted aquifers and enrichment of novel symbionts in the deep terrestrial subsurface.</title>
        <authorList>
            <person name="Probst A.J."/>
            <person name="Ladd B."/>
            <person name="Jarett J.K."/>
            <person name="Geller-Mcgrath D.E."/>
            <person name="Sieber C.M.K."/>
            <person name="Emerson J.B."/>
            <person name="Anantharaman K."/>
            <person name="Thomas B.C."/>
            <person name="Malmstrom R."/>
            <person name="Stieglmeier M."/>
            <person name="Klingl A."/>
            <person name="Woyke T."/>
            <person name="Ryan C.M."/>
            <person name="Banfield J.F."/>
        </authorList>
    </citation>
    <scope>NUCLEOTIDE SEQUENCE [LARGE SCALE GENOMIC DNA]</scope>
</reference>
<evidence type="ECO:0000313" key="2">
    <source>
        <dbReference type="Proteomes" id="UP000231474"/>
    </source>
</evidence>
<accession>A0A2M8L444</accession>
<dbReference type="Proteomes" id="UP000231474">
    <property type="component" value="Unassembled WGS sequence"/>
</dbReference>